<dbReference type="InterPro" id="IPR018170">
    <property type="entry name" value="Aldo/ket_reductase_CS"/>
</dbReference>
<evidence type="ECO:0000259" key="2">
    <source>
        <dbReference type="Pfam" id="PF00248"/>
    </source>
</evidence>
<dbReference type="GO" id="GO:0016491">
    <property type="term" value="F:oxidoreductase activity"/>
    <property type="evidence" value="ECO:0007669"/>
    <property type="project" value="UniProtKB-KW"/>
</dbReference>
<gene>
    <name evidence="3" type="ORF">H8696_07915</name>
</gene>
<dbReference type="Gene3D" id="3.20.20.100">
    <property type="entry name" value="NADP-dependent oxidoreductase domain"/>
    <property type="match status" value="1"/>
</dbReference>
<dbReference type="PANTHER" id="PTHR43364">
    <property type="entry name" value="NADH-SPECIFIC METHYLGLYOXAL REDUCTASE-RELATED"/>
    <property type="match status" value="1"/>
</dbReference>
<dbReference type="InterPro" id="IPR020471">
    <property type="entry name" value="AKR"/>
</dbReference>
<organism evidence="3 4">
    <name type="scientific">Gehongia tenuis</name>
    <dbReference type="NCBI Taxonomy" id="2763655"/>
    <lineage>
        <taxon>Bacteria</taxon>
        <taxon>Bacillati</taxon>
        <taxon>Bacillota</taxon>
        <taxon>Clostridia</taxon>
        <taxon>Christensenellales</taxon>
        <taxon>Christensenellaceae</taxon>
        <taxon>Gehongia</taxon>
    </lineage>
</organism>
<feature type="domain" description="NADP-dependent oxidoreductase" evidence="2">
    <location>
        <begin position="16"/>
        <end position="298"/>
    </location>
</feature>
<dbReference type="AlphaFoldDB" id="A0A926D4W1"/>
<dbReference type="InterPro" id="IPR050523">
    <property type="entry name" value="AKR_Detox_Biosynth"/>
</dbReference>
<dbReference type="InterPro" id="IPR036812">
    <property type="entry name" value="NAD(P)_OxRdtase_dom_sf"/>
</dbReference>
<dbReference type="GO" id="GO:0005829">
    <property type="term" value="C:cytosol"/>
    <property type="evidence" value="ECO:0007669"/>
    <property type="project" value="TreeGrafter"/>
</dbReference>
<name>A0A926D4W1_9FIRM</name>
<dbReference type="InterPro" id="IPR023210">
    <property type="entry name" value="NADP_OxRdtase_dom"/>
</dbReference>
<dbReference type="EMBL" id="JACRSR010000003">
    <property type="protein sequence ID" value="MBC8531773.1"/>
    <property type="molecule type" value="Genomic_DNA"/>
</dbReference>
<proteinExistence type="predicted"/>
<sequence length="306" mass="33639">MIYQKLGETGCKVSRVGLGTWAMGGDFWGSVTEQQAIATVRSALDRGINLVDTAPAYGKGRAERLVGRAIQGRRDEVVLATKIGLVWEGGMRHCLAPETLAGQLEASLMRLQVETVDLLQIHWPDPQTPLEDTLTELERLQRAGKFRYLGVSNFDLPLLQEALSKGSVVSVQNEYSLLCRAPEALMPLCEREGVTLMGYGSLAGGMLTGKYRGMPEERYDRRVKFYPYFKQPHLGRALRTVEALEKAARERGVLPAQMAIAWTLAHQHTVALAGAKTPEQVRSNAKAAELTLSAAEMDGLISFPDE</sequence>
<dbReference type="PANTHER" id="PTHR43364:SF4">
    <property type="entry name" value="NAD(P)-LINKED OXIDOREDUCTASE SUPERFAMILY PROTEIN"/>
    <property type="match status" value="1"/>
</dbReference>
<comment type="caution">
    <text evidence="3">The sequence shown here is derived from an EMBL/GenBank/DDBJ whole genome shotgun (WGS) entry which is preliminary data.</text>
</comment>
<dbReference type="RefSeq" id="WP_249316393.1">
    <property type="nucleotide sequence ID" value="NZ_JACRSR010000003.1"/>
</dbReference>
<keyword evidence="1" id="KW-0560">Oxidoreductase</keyword>
<dbReference type="CDD" id="cd19084">
    <property type="entry name" value="AKR_AKR11B1-like"/>
    <property type="match status" value="1"/>
</dbReference>
<evidence type="ECO:0000256" key="1">
    <source>
        <dbReference type="ARBA" id="ARBA00023002"/>
    </source>
</evidence>
<dbReference type="Pfam" id="PF00248">
    <property type="entry name" value="Aldo_ket_red"/>
    <property type="match status" value="1"/>
</dbReference>
<dbReference type="PROSITE" id="PS00062">
    <property type="entry name" value="ALDOKETO_REDUCTASE_2"/>
    <property type="match status" value="1"/>
</dbReference>
<keyword evidence="4" id="KW-1185">Reference proteome</keyword>
<evidence type="ECO:0000313" key="4">
    <source>
        <dbReference type="Proteomes" id="UP000623172"/>
    </source>
</evidence>
<dbReference type="Proteomes" id="UP000623172">
    <property type="component" value="Unassembled WGS sequence"/>
</dbReference>
<reference evidence="3" key="1">
    <citation type="submission" date="2020-08" db="EMBL/GenBank/DDBJ databases">
        <title>Genome public.</title>
        <authorList>
            <person name="Liu C."/>
            <person name="Sun Q."/>
        </authorList>
    </citation>
    <scope>NUCLEOTIDE SEQUENCE</scope>
    <source>
        <strain evidence="3">NSJ-53</strain>
    </source>
</reference>
<dbReference type="SUPFAM" id="SSF51430">
    <property type="entry name" value="NAD(P)-linked oxidoreductase"/>
    <property type="match status" value="1"/>
</dbReference>
<evidence type="ECO:0000313" key="3">
    <source>
        <dbReference type="EMBL" id="MBC8531773.1"/>
    </source>
</evidence>
<accession>A0A926D4W1</accession>
<protein>
    <submittedName>
        <fullName evidence="3">Aldo/keto reductase</fullName>
    </submittedName>
</protein>
<dbReference type="PRINTS" id="PR00069">
    <property type="entry name" value="ALDKETRDTASE"/>
</dbReference>